<dbReference type="PANTHER" id="PTHR35525:SF3">
    <property type="entry name" value="BLL6575 PROTEIN"/>
    <property type="match status" value="1"/>
</dbReference>
<dbReference type="InterPro" id="IPR021005">
    <property type="entry name" value="Znf_CGNR"/>
</dbReference>
<evidence type="ECO:0000259" key="1">
    <source>
        <dbReference type="Pfam" id="PF11706"/>
    </source>
</evidence>
<dbReference type="InterPro" id="IPR023286">
    <property type="entry name" value="ABATE_dom_sf"/>
</dbReference>
<dbReference type="Pfam" id="PF11706">
    <property type="entry name" value="zf-CGNR"/>
    <property type="match status" value="1"/>
</dbReference>
<proteinExistence type="predicted"/>
<evidence type="ECO:0000313" key="3">
    <source>
        <dbReference type="Proteomes" id="UP000256709"/>
    </source>
</evidence>
<dbReference type="OrthoDB" id="123307at2"/>
<dbReference type="EMBL" id="NBXA01000034">
    <property type="protein sequence ID" value="RFA06931.1"/>
    <property type="molecule type" value="Genomic_DNA"/>
</dbReference>
<feature type="domain" description="Zinc finger CGNR" evidence="1">
    <location>
        <begin position="120"/>
        <end position="162"/>
    </location>
</feature>
<dbReference type="Gene3D" id="1.10.3300.10">
    <property type="entry name" value="Jann2411-like domain"/>
    <property type="match status" value="1"/>
</dbReference>
<gene>
    <name evidence="2" type="ORF">B7R21_17600</name>
</gene>
<dbReference type="PANTHER" id="PTHR35525">
    <property type="entry name" value="BLL6575 PROTEIN"/>
    <property type="match status" value="1"/>
</dbReference>
<evidence type="ECO:0000313" key="2">
    <source>
        <dbReference type="EMBL" id="RFA06931.1"/>
    </source>
</evidence>
<dbReference type="Proteomes" id="UP000256709">
    <property type="component" value="Unassembled WGS sequence"/>
</dbReference>
<dbReference type="InterPro" id="IPR010852">
    <property type="entry name" value="ABATE"/>
</dbReference>
<protein>
    <recommendedName>
        <fullName evidence="1">Zinc finger CGNR domain-containing protein</fullName>
    </recommendedName>
</protein>
<reference evidence="2 3" key="1">
    <citation type="submission" date="2017-04" db="EMBL/GenBank/DDBJ databases">
        <title>Comparative genome analysis of Subtercola boreus.</title>
        <authorList>
            <person name="Cho Y.-J."/>
            <person name="Cho A."/>
            <person name="Kim O.-S."/>
            <person name="Lee J.-I."/>
        </authorList>
    </citation>
    <scope>NUCLEOTIDE SEQUENCE [LARGE SCALE GENOMIC DNA]</scope>
    <source>
        <strain evidence="2 3">P27444</strain>
    </source>
</reference>
<comment type="caution">
    <text evidence="2">The sequence shown here is derived from an EMBL/GenBank/DDBJ whole genome shotgun (WGS) entry which is preliminary data.</text>
</comment>
<accession>A0A3E0VB20</accession>
<name>A0A3E0VB20_9MICO</name>
<dbReference type="AlphaFoldDB" id="A0A3E0VB20"/>
<dbReference type="SUPFAM" id="SSF160904">
    <property type="entry name" value="Jann2411-like"/>
    <property type="match status" value="1"/>
</dbReference>
<sequence length="165" mass="17751">MLQDEELLLALLNSAPVVEGVATDGLEGAAGRDVARSWGGTGSADELVRIRRARQALQTIVREGDRGTVAELAGILDTAVRTPRVTPDGVVWELLIPDDHRLAAGAVLAWSSVIAEFPGRLRACANDECRLFLVDHSRPGTAKWCSMAACGNRMKARTHARRARS</sequence>
<organism evidence="2 3">
    <name type="scientific">Subtercola boreus</name>
    <dbReference type="NCBI Taxonomy" id="120213"/>
    <lineage>
        <taxon>Bacteria</taxon>
        <taxon>Bacillati</taxon>
        <taxon>Actinomycetota</taxon>
        <taxon>Actinomycetes</taxon>
        <taxon>Micrococcales</taxon>
        <taxon>Microbacteriaceae</taxon>
        <taxon>Subtercola</taxon>
    </lineage>
</organism>